<dbReference type="CDD" id="cd03811">
    <property type="entry name" value="GT4_GT28_WabH-like"/>
    <property type="match status" value="1"/>
</dbReference>
<dbReference type="GO" id="GO:0016757">
    <property type="term" value="F:glycosyltransferase activity"/>
    <property type="evidence" value="ECO:0007669"/>
    <property type="project" value="UniProtKB-KW"/>
</dbReference>
<accession>A0ABU3L7S3</accession>
<evidence type="ECO:0000313" key="4">
    <source>
        <dbReference type="Proteomes" id="UP001250656"/>
    </source>
</evidence>
<dbReference type="Pfam" id="PF13439">
    <property type="entry name" value="Glyco_transf_4"/>
    <property type="match status" value="1"/>
</dbReference>
<gene>
    <name evidence="3" type="ORF">RQM65_14060</name>
</gene>
<sequence length="364" mass="40980">MKTICFFNSTTAWGGGEKWHLEVCTHLHDLGYPVLAIVHQKSELFKRLSNTGIPCRGIKVGNLSFFSPFKINTVRYLLRENNVGTIVMNLSRDLKLAGLAARWEGLKRIIYRRGSAIPIKNSFLNRYYFSHVVTEVLANSEATKKTVLARNPGLFPENKIKVIYNGIDIEGFLARPIRPVYQKKDADEIVLCNLGRLEFQKNQRFLIALAAELQRREIKCMLVIGGTGRLRDELQGLVEQLHVQERVTFAGFIDNPPDLICSGDIFVLSSLWEGFGYVLAEAALCEKPIVAFDCSSNPEVVRDGSTGFLTPVDNVNAFADKVQFLAEHPKQREEMGRRGSAFIKENFDSAMIQGKIVNYLVHGQ</sequence>
<feature type="domain" description="Glycosyltransferase subfamily 4-like N-terminal" evidence="2">
    <location>
        <begin position="13"/>
        <end position="170"/>
    </location>
</feature>
<keyword evidence="3" id="KW-0328">Glycosyltransferase</keyword>
<name>A0ABU3L7S3_9FLAO</name>
<proteinExistence type="predicted"/>
<dbReference type="InterPro" id="IPR028098">
    <property type="entry name" value="Glyco_trans_4-like_N"/>
</dbReference>
<dbReference type="PANTHER" id="PTHR12526:SF630">
    <property type="entry name" value="GLYCOSYLTRANSFERASE"/>
    <property type="match status" value="1"/>
</dbReference>
<keyword evidence="3" id="KW-0808">Transferase</keyword>
<keyword evidence="4" id="KW-1185">Reference proteome</keyword>
<dbReference type="Proteomes" id="UP001250656">
    <property type="component" value="Unassembled WGS sequence"/>
</dbReference>
<evidence type="ECO:0000259" key="1">
    <source>
        <dbReference type="Pfam" id="PF00534"/>
    </source>
</evidence>
<dbReference type="SUPFAM" id="SSF53756">
    <property type="entry name" value="UDP-Glycosyltransferase/glycogen phosphorylase"/>
    <property type="match status" value="1"/>
</dbReference>
<evidence type="ECO:0000259" key="2">
    <source>
        <dbReference type="Pfam" id="PF13439"/>
    </source>
</evidence>
<dbReference type="RefSeq" id="WP_314015984.1">
    <property type="nucleotide sequence ID" value="NZ_JAVTTP010000001.1"/>
</dbReference>
<organism evidence="3 4">
    <name type="scientific">Pricia mediterranea</name>
    <dbReference type="NCBI Taxonomy" id="3076079"/>
    <lineage>
        <taxon>Bacteria</taxon>
        <taxon>Pseudomonadati</taxon>
        <taxon>Bacteroidota</taxon>
        <taxon>Flavobacteriia</taxon>
        <taxon>Flavobacteriales</taxon>
        <taxon>Flavobacteriaceae</taxon>
        <taxon>Pricia</taxon>
    </lineage>
</organism>
<dbReference type="Gene3D" id="3.40.50.2000">
    <property type="entry name" value="Glycogen Phosphorylase B"/>
    <property type="match status" value="2"/>
</dbReference>
<dbReference type="PANTHER" id="PTHR12526">
    <property type="entry name" value="GLYCOSYLTRANSFERASE"/>
    <property type="match status" value="1"/>
</dbReference>
<comment type="caution">
    <text evidence="3">The sequence shown here is derived from an EMBL/GenBank/DDBJ whole genome shotgun (WGS) entry which is preliminary data.</text>
</comment>
<feature type="domain" description="Glycosyl transferase family 1" evidence="1">
    <location>
        <begin position="183"/>
        <end position="339"/>
    </location>
</feature>
<dbReference type="Pfam" id="PF00534">
    <property type="entry name" value="Glycos_transf_1"/>
    <property type="match status" value="1"/>
</dbReference>
<dbReference type="InterPro" id="IPR001296">
    <property type="entry name" value="Glyco_trans_1"/>
</dbReference>
<protein>
    <submittedName>
        <fullName evidence="3">Glycosyltransferase</fullName>
        <ecNumber evidence="3">2.4.-.-</ecNumber>
    </submittedName>
</protein>
<dbReference type="EC" id="2.4.-.-" evidence="3"/>
<reference evidence="3 4" key="1">
    <citation type="submission" date="2023-09" db="EMBL/GenBank/DDBJ databases">
        <title>Novel taxa isolated from Blanes Bay.</title>
        <authorList>
            <person name="Rey-Velasco X."/>
            <person name="Lucena T."/>
        </authorList>
    </citation>
    <scope>NUCLEOTIDE SEQUENCE [LARGE SCALE GENOMIC DNA]</scope>
    <source>
        <strain evidence="3 4">S334</strain>
    </source>
</reference>
<dbReference type="EMBL" id="JAVTTP010000001">
    <property type="protein sequence ID" value="MDT7829795.1"/>
    <property type="molecule type" value="Genomic_DNA"/>
</dbReference>
<evidence type="ECO:0000313" key="3">
    <source>
        <dbReference type="EMBL" id="MDT7829795.1"/>
    </source>
</evidence>